<dbReference type="AlphaFoldDB" id="A0A7Z9BN55"/>
<dbReference type="Proteomes" id="UP000182190">
    <property type="component" value="Unassembled WGS sequence"/>
</dbReference>
<dbReference type="OrthoDB" id="452244at2"/>
<accession>A0A7Z9BN55</accession>
<protein>
    <recommendedName>
        <fullName evidence="1">HTH OST-type domain-containing protein</fullName>
    </recommendedName>
</protein>
<sequence length="233" mass="27562">METRLQQLIQELEDLVQEETEGSNNPWITRSRLDQLFHQKYGSTLENLLHTHGYYDLKVLLRKTNIFAIYETPIPHKFYIALLRKTVPGYRQSSSSNQSIFYTVKRPWKVERSTIKDLQNQGYSEKCAKVSLKIQSSKPISKKFNSTNKKIQSQDDFKFSLVEIVKYLLSNSPENYVKIDELNKIFYSNYGQYLREVRRNIFPDIKLIDILQTIPELKLEKIEDTWQITLNIS</sequence>
<dbReference type="EMBL" id="CZCS02000146">
    <property type="protein sequence ID" value="VXD16335.1"/>
    <property type="molecule type" value="Genomic_DNA"/>
</dbReference>
<comment type="caution">
    <text evidence="2">The sequence shown here is derived from an EMBL/GenBank/DDBJ whole genome shotgun (WGS) entry which is preliminary data.</text>
</comment>
<evidence type="ECO:0000259" key="1">
    <source>
        <dbReference type="PROSITE" id="PS51644"/>
    </source>
</evidence>
<organism evidence="2 3">
    <name type="scientific">Planktothrix paucivesiculata PCC 9631</name>
    <dbReference type="NCBI Taxonomy" id="671071"/>
    <lineage>
        <taxon>Bacteria</taxon>
        <taxon>Bacillati</taxon>
        <taxon>Cyanobacteriota</taxon>
        <taxon>Cyanophyceae</taxon>
        <taxon>Oscillatoriophycideae</taxon>
        <taxon>Oscillatoriales</taxon>
        <taxon>Microcoleaceae</taxon>
        <taxon>Planktothrix</taxon>
    </lineage>
</organism>
<dbReference type="InterPro" id="IPR025605">
    <property type="entry name" value="OST-HTH/LOTUS_dom"/>
</dbReference>
<proteinExistence type="predicted"/>
<evidence type="ECO:0000313" key="2">
    <source>
        <dbReference type="EMBL" id="VXD16335.1"/>
    </source>
</evidence>
<feature type="domain" description="HTH OST-type" evidence="1">
    <location>
        <begin position="4"/>
        <end position="84"/>
    </location>
</feature>
<name>A0A7Z9BN55_9CYAN</name>
<gene>
    <name evidence="2" type="ORF">PL9631_230015</name>
</gene>
<keyword evidence="3" id="KW-1185">Reference proteome</keyword>
<dbReference type="RefSeq" id="WP_083616626.1">
    <property type="nucleotide sequence ID" value="NZ_LR734991.1"/>
</dbReference>
<dbReference type="PROSITE" id="PS51644">
    <property type="entry name" value="HTH_OST"/>
    <property type="match status" value="1"/>
</dbReference>
<reference evidence="2" key="1">
    <citation type="submission" date="2019-10" db="EMBL/GenBank/DDBJ databases">
        <authorList>
            <consortium name="Genoscope - CEA"/>
            <person name="William W."/>
        </authorList>
    </citation>
    <scope>NUCLEOTIDE SEQUENCE [LARGE SCALE GENOMIC DNA]</scope>
    <source>
        <strain evidence="2">BBR_PRJEB10994</strain>
    </source>
</reference>
<evidence type="ECO:0000313" key="3">
    <source>
        <dbReference type="Proteomes" id="UP000182190"/>
    </source>
</evidence>